<accession>A0ABR1JY30</accession>
<protein>
    <submittedName>
        <fullName evidence="2">Uncharacterized protein</fullName>
    </submittedName>
</protein>
<evidence type="ECO:0000313" key="3">
    <source>
        <dbReference type="Proteomes" id="UP001498398"/>
    </source>
</evidence>
<reference evidence="2 3" key="1">
    <citation type="submission" date="2024-01" db="EMBL/GenBank/DDBJ databases">
        <title>A draft genome for the cacao thread blight pathogen Marasmiellus scandens.</title>
        <authorList>
            <person name="Baruah I.K."/>
            <person name="Leung J."/>
            <person name="Bukari Y."/>
            <person name="Amoako-Attah I."/>
            <person name="Meinhardt L.W."/>
            <person name="Bailey B.A."/>
            <person name="Cohen S.P."/>
        </authorList>
    </citation>
    <scope>NUCLEOTIDE SEQUENCE [LARGE SCALE GENOMIC DNA]</scope>
    <source>
        <strain evidence="2 3">GH-19</strain>
    </source>
</reference>
<name>A0ABR1JY30_9AGAR</name>
<feature type="compositionally biased region" description="Basic and acidic residues" evidence="1">
    <location>
        <begin position="148"/>
        <end position="174"/>
    </location>
</feature>
<dbReference type="Proteomes" id="UP001498398">
    <property type="component" value="Unassembled WGS sequence"/>
</dbReference>
<evidence type="ECO:0000313" key="2">
    <source>
        <dbReference type="EMBL" id="KAK7467675.1"/>
    </source>
</evidence>
<feature type="compositionally biased region" description="Basic and acidic residues" evidence="1">
    <location>
        <begin position="9"/>
        <end position="18"/>
    </location>
</feature>
<comment type="caution">
    <text evidence="2">The sequence shown here is derived from an EMBL/GenBank/DDBJ whole genome shotgun (WGS) entry which is preliminary data.</text>
</comment>
<feature type="compositionally biased region" description="Acidic residues" evidence="1">
    <location>
        <begin position="131"/>
        <end position="147"/>
    </location>
</feature>
<gene>
    <name evidence="2" type="ORF">VKT23_004728</name>
</gene>
<feature type="compositionally biased region" description="Low complexity" evidence="1">
    <location>
        <begin position="175"/>
        <end position="189"/>
    </location>
</feature>
<evidence type="ECO:0000256" key="1">
    <source>
        <dbReference type="SAM" id="MobiDB-lite"/>
    </source>
</evidence>
<organism evidence="2 3">
    <name type="scientific">Marasmiellus scandens</name>
    <dbReference type="NCBI Taxonomy" id="2682957"/>
    <lineage>
        <taxon>Eukaryota</taxon>
        <taxon>Fungi</taxon>
        <taxon>Dikarya</taxon>
        <taxon>Basidiomycota</taxon>
        <taxon>Agaricomycotina</taxon>
        <taxon>Agaricomycetes</taxon>
        <taxon>Agaricomycetidae</taxon>
        <taxon>Agaricales</taxon>
        <taxon>Marasmiineae</taxon>
        <taxon>Omphalotaceae</taxon>
        <taxon>Marasmiellus</taxon>
    </lineage>
</organism>
<dbReference type="EMBL" id="JBANRG010000004">
    <property type="protein sequence ID" value="KAK7467675.1"/>
    <property type="molecule type" value="Genomic_DNA"/>
</dbReference>
<feature type="region of interest" description="Disordered" evidence="1">
    <location>
        <begin position="1"/>
        <end position="200"/>
    </location>
</feature>
<proteinExistence type="predicted"/>
<keyword evidence="3" id="KW-1185">Reference proteome</keyword>
<sequence>MSHYIGRKSSADAPRDQPDESPSQRPVRAAKLNAIQKSQQASQTKKRKSVATAEPAPKKNKTLAKTKPAPIKKTGTPKTNSGKPRKKYGAVEIDVDNPNPEVPAPSQPKKPAGGKRAQATLQEMNDRLENEESDLDSEEESDPEDERENDRDAVKHFDDEYQEHDSNNHREYHRQSSSRASAASSIRDSTPPATDFDDVVLDDRSDGQLEDTSDNELLAQTRISTVPKAPQKVSTRKAQQLAYELPQVSSENLPMSRHAAISATIIKSTSALTTAFAPCWMERTNIIVVGKGCTWSLGISTQPPVMQKVIDGAIQMGKLRMLTDHQICPLGEDLKALAMKVLIQTALNLGYDGENDVAHRMEKGDDDLYIKPLQNYVSQHIGAVAKRRQRESKRVRDEF</sequence>